<keyword evidence="8" id="KW-1185">Reference proteome</keyword>
<keyword evidence="3 5" id="KW-0687">Ribonucleoprotein</keyword>
<dbReference type="NCBIfam" id="NF001099">
    <property type="entry name" value="PRK00132.1"/>
    <property type="match status" value="1"/>
</dbReference>
<evidence type="ECO:0000256" key="3">
    <source>
        <dbReference type="ARBA" id="ARBA00023274"/>
    </source>
</evidence>
<evidence type="ECO:0000256" key="5">
    <source>
        <dbReference type="HAMAP-Rule" id="MF_00532"/>
    </source>
</evidence>
<evidence type="ECO:0000313" key="8">
    <source>
        <dbReference type="Proteomes" id="UP001575181"/>
    </source>
</evidence>
<name>A0ABV4TSS7_9GAMM</name>
<dbReference type="InterPro" id="IPR023035">
    <property type="entry name" value="Ribosomal_uS9_bac/plastid"/>
</dbReference>
<gene>
    <name evidence="5 7" type="primary">rpsI</name>
    <name evidence="7" type="ORF">ACERLL_02075</name>
</gene>
<dbReference type="InterPro" id="IPR020568">
    <property type="entry name" value="Ribosomal_Su5_D2-typ_SF"/>
</dbReference>
<dbReference type="HAMAP" id="MF_00532_B">
    <property type="entry name" value="Ribosomal_uS9_B"/>
    <property type="match status" value="1"/>
</dbReference>
<dbReference type="PANTHER" id="PTHR21569">
    <property type="entry name" value="RIBOSOMAL PROTEIN S9"/>
    <property type="match status" value="1"/>
</dbReference>
<dbReference type="Proteomes" id="UP001575181">
    <property type="component" value="Unassembled WGS sequence"/>
</dbReference>
<evidence type="ECO:0000256" key="1">
    <source>
        <dbReference type="ARBA" id="ARBA00005251"/>
    </source>
</evidence>
<sequence>MAQQQYYGTGRRKSSTARVFLRPGSGDIRVNGKTLSDYLPRETAQMIVRQPLELTETGEQFDIKVNVDGGGPSGQAGAIRHGLARALLEYNPQLRPTLKRAGLLTRDAREVERKKIAHRKARRSPQFSKR</sequence>
<dbReference type="GO" id="GO:0005840">
    <property type="term" value="C:ribosome"/>
    <property type="evidence" value="ECO:0007669"/>
    <property type="project" value="UniProtKB-KW"/>
</dbReference>
<dbReference type="InterPro" id="IPR000754">
    <property type="entry name" value="Ribosomal_uS9"/>
</dbReference>
<dbReference type="PANTHER" id="PTHR21569:SF1">
    <property type="entry name" value="SMALL RIBOSOMAL SUBUNIT PROTEIN US9M"/>
    <property type="match status" value="1"/>
</dbReference>
<dbReference type="InterPro" id="IPR014721">
    <property type="entry name" value="Ribsml_uS5_D2-typ_fold_subgr"/>
</dbReference>
<dbReference type="PROSITE" id="PS00360">
    <property type="entry name" value="RIBOSOMAL_S9"/>
    <property type="match status" value="1"/>
</dbReference>
<comment type="caution">
    <text evidence="7">The sequence shown here is derived from an EMBL/GenBank/DDBJ whole genome shotgun (WGS) entry which is preliminary data.</text>
</comment>
<dbReference type="Gene3D" id="3.30.230.10">
    <property type="match status" value="1"/>
</dbReference>
<accession>A0ABV4TSS7</accession>
<organism evidence="7 8">
    <name type="scientific">Thiohalorhabdus methylotrophus</name>
    <dbReference type="NCBI Taxonomy" id="3242694"/>
    <lineage>
        <taxon>Bacteria</taxon>
        <taxon>Pseudomonadati</taxon>
        <taxon>Pseudomonadota</taxon>
        <taxon>Gammaproteobacteria</taxon>
        <taxon>Thiohalorhabdales</taxon>
        <taxon>Thiohalorhabdaceae</taxon>
        <taxon>Thiohalorhabdus</taxon>
    </lineage>
</organism>
<evidence type="ECO:0000256" key="4">
    <source>
        <dbReference type="ARBA" id="ARBA00035259"/>
    </source>
</evidence>
<evidence type="ECO:0000313" key="7">
    <source>
        <dbReference type="EMBL" id="MFA9459615.1"/>
    </source>
</evidence>
<dbReference type="Pfam" id="PF00380">
    <property type="entry name" value="Ribosomal_S9"/>
    <property type="match status" value="1"/>
</dbReference>
<evidence type="ECO:0000256" key="6">
    <source>
        <dbReference type="RuleBase" id="RU003815"/>
    </source>
</evidence>
<evidence type="ECO:0000256" key="2">
    <source>
        <dbReference type="ARBA" id="ARBA00022980"/>
    </source>
</evidence>
<dbReference type="RefSeq" id="WP_373654397.1">
    <property type="nucleotide sequence ID" value="NZ_JBGUAW010000001.1"/>
</dbReference>
<protein>
    <recommendedName>
        <fullName evidence="4 5">Small ribosomal subunit protein uS9</fullName>
    </recommendedName>
</protein>
<reference evidence="7 8" key="1">
    <citation type="submission" date="2024-08" db="EMBL/GenBank/DDBJ databases">
        <title>Whole-genome sequencing of halo(alkali)philic microorganisms from hypersaline lakes.</title>
        <authorList>
            <person name="Sorokin D.Y."/>
            <person name="Merkel A.Y."/>
            <person name="Messina E."/>
            <person name="Yakimov M."/>
        </authorList>
    </citation>
    <scope>NUCLEOTIDE SEQUENCE [LARGE SCALE GENOMIC DNA]</scope>
    <source>
        <strain evidence="7 8">Cl-TMA</strain>
    </source>
</reference>
<dbReference type="InterPro" id="IPR020574">
    <property type="entry name" value="Ribosomal_uS9_CS"/>
</dbReference>
<proteinExistence type="inferred from homology"/>
<keyword evidence="2 5" id="KW-0689">Ribosomal protein</keyword>
<dbReference type="SUPFAM" id="SSF54211">
    <property type="entry name" value="Ribosomal protein S5 domain 2-like"/>
    <property type="match status" value="1"/>
</dbReference>
<dbReference type="EMBL" id="JBGUAW010000001">
    <property type="protein sequence ID" value="MFA9459615.1"/>
    <property type="molecule type" value="Genomic_DNA"/>
</dbReference>
<comment type="similarity">
    <text evidence="1 5 6">Belongs to the universal ribosomal protein uS9 family.</text>
</comment>